<feature type="compositionally biased region" description="Basic residues" evidence="1">
    <location>
        <begin position="116"/>
        <end position="126"/>
    </location>
</feature>
<proteinExistence type="predicted"/>
<reference evidence="3" key="2">
    <citation type="submission" date="2025-08" db="UniProtKB">
        <authorList>
            <consortium name="RefSeq"/>
        </authorList>
    </citation>
    <scope>IDENTIFICATION</scope>
    <source>
        <tissue evidence="3">Whole plant</tissue>
    </source>
</reference>
<feature type="region of interest" description="Disordered" evidence="1">
    <location>
        <begin position="116"/>
        <end position="160"/>
    </location>
</feature>
<accession>A0A9C6TNW5</accession>
<name>A0A9C6TNW5_ARADU</name>
<protein>
    <submittedName>
        <fullName evidence="3">Uncharacterized protein LOC127747640</fullName>
    </submittedName>
</protein>
<reference evidence="2" key="1">
    <citation type="journal article" date="2016" name="Nat. Genet.">
        <title>The genome sequences of Arachis duranensis and Arachis ipaensis, the diploid ancestors of cultivated peanut.</title>
        <authorList>
            <person name="Bertioli D.J."/>
            <person name="Cannon S.B."/>
            <person name="Froenicke L."/>
            <person name="Huang G."/>
            <person name="Farmer A.D."/>
            <person name="Cannon E.K."/>
            <person name="Liu X."/>
            <person name="Gao D."/>
            <person name="Clevenger J."/>
            <person name="Dash S."/>
            <person name="Ren L."/>
            <person name="Moretzsohn M.C."/>
            <person name="Shirasawa K."/>
            <person name="Huang W."/>
            <person name="Vidigal B."/>
            <person name="Abernathy B."/>
            <person name="Chu Y."/>
            <person name="Niederhuth C.E."/>
            <person name="Umale P."/>
            <person name="Araujo A.C."/>
            <person name="Kozik A."/>
            <person name="Kim K.D."/>
            <person name="Burow M.D."/>
            <person name="Varshney R.K."/>
            <person name="Wang X."/>
            <person name="Zhang X."/>
            <person name="Barkley N."/>
            <person name="Guimaraes P.M."/>
            <person name="Isobe S."/>
            <person name="Guo B."/>
            <person name="Liao B."/>
            <person name="Stalker H.T."/>
            <person name="Schmitz R.J."/>
            <person name="Scheffler B.E."/>
            <person name="Leal-Bertioli S.C."/>
            <person name="Xun X."/>
            <person name="Jackson S.A."/>
            <person name="Michelmore R."/>
            <person name="Ozias-Akins P."/>
        </authorList>
    </citation>
    <scope>NUCLEOTIDE SEQUENCE [LARGE SCALE GENOMIC DNA]</scope>
    <source>
        <strain evidence="2">cv. V14167</strain>
    </source>
</reference>
<evidence type="ECO:0000313" key="2">
    <source>
        <dbReference type="Proteomes" id="UP000515211"/>
    </source>
</evidence>
<organism evidence="2 3">
    <name type="scientific">Arachis duranensis</name>
    <name type="common">Wild peanut</name>
    <dbReference type="NCBI Taxonomy" id="130453"/>
    <lineage>
        <taxon>Eukaryota</taxon>
        <taxon>Viridiplantae</taxon>
        <taxon>Streptophyta</taxon>
        <taxon>Embryophyta</taxon>
        <taxon>Tracheophyta</taxon>
        <taxon>Spermatophyta</taxon>
        <taxon>Magnoliopsida</taxon>
        <taxon>eudicotyledons</taxon>
        <taxon>Gunneridae</taxon>
        <taxon>Pentapetalae</taxon>
        <taxon>rosids</taxon>
        <taxon>fabids</taxon>
        <taxon>Fabales</taxon>
        <taxon>Fabaceae</taxon>
        <taxon>Papilionoideae</taxon>
        <taxon>50 kb inversion clade</taxon>
        <taxon>dalbergioids sensu lato</taxon>
        <taxon>Dalbergieae</taxon>
        <taxon>Pterocarpus clade</taxon>
        <taxon>Arachis</taxon>
    </lineage>
</organism>
<evidence type="ECO:0000256" key="1">
    <source>
        <dbReference type="SAM" id="MobiDB-lite"/>
    </source>
</evidence>
<dbReference type="AlphaFoldDB" id="A0A9C6TNW5"/>
<evidence type="ECO:0000313" key="3">
    <source>
        <dbReference type="RefSeq" id="XP_052117711.1"/>
    </source>
</evidence>
<dbReference type="Proteomes" id="UP000515211">
    <property type="component" value="Chromosome 5"/>
</dbReference>
<sequence>MAHSSSSPSKITQILKFRATFQTEETFELVANNSRNHQQNITQARVSDVEVAARFSGLGVNELVIVTSPNRFRQPSHSLCALYSQNRLTCVNPFLPPSPCTDEPLPLPTSQRRRTLPAFAQRRRTLRPSTSSRIAPANTIVAEPAPPPPPTASFLASRRQHHPATHSIVSGLAETRTAPATQPPSQVRYRASNSVVYVGVLCFRLVKAKRIQDMERQANEDLVLESKGLATVKCLLQLSQELNQFLRVVFSSFCFC</sequence>
<gene>
    <name evidence="3" type="primary">LOC127747640</name>
</gene>
<dbReference type="KEGG" id="adu:127747640"/>
<dbReference type="GeneID" id="127747640"/>
<dbReference type="RefSeq" id="XP_052117711.1">
    <property type="nucleotide sequence ID" value="XM_052261751.1"/>
</dbReference>
<keyword evidence="2" id="KW-1185">Reference proteome</keyword>